<dbReference type="EMBL" id="CM051398">
    <property type="protein sequence ID" value="KAJ4718971.1"/>
    <property type="molecule type" value="Genomic_DNA"/>
</dbReference>
<accession>A0ACC1Y5F4</accession>
<protein>
    <submittedName>
        <fullName evidence="1">Uncharacterized protein</fullName>
    </submittedName>
</protein>
<evidence type="ECO:0000313" key="2">
    <source>
        <dbReference type="Proteomes" id="UP001164539"/>
    </source>
</evidence>
<evidence type="ECO:0000313" key="1">
    <source>
        <dbReference type="EMBL" id="KAJ4718971.1"/>
    </source>
</evidence>
<reference evidence="1 2" key="1">
    <citation type="journal article" date="2023" name="Science">
        <title>Complex scaffold remodeling in plant triterpene biosynthesis.</title>
        <authorList>
            <person name="De La Pena R."/>
            <person name="Hodgson H."/>
            <person name="Liu J.C."/>
            <person name="Stephenson M.J."/>
            <person name="Martin A.C."/>
            <person name="Owen C."/>
            <person name="Harkess A."/>
            <person name="Leebens-Mack J."/>
            <person name="Jimenez L.E."/>
            <person name="Osbourn A."/>
            <person name="Sattely E.S."/>
        </authorList>
    </citation>
    <scope>NUCLEOTIDE SEQUENCE [LARGE SCALE GENOMIC DNA]</scope>
    <source>
        <strain evidence="2">cv. JPN11</strain>
        <tissue evidence="1">Leaf</tissue>
    </source>
</reference>
<sequence>MVGVWSPMSFESDGSLGWSIGGDWMAARSGRRWWLAVFGVGFSVGFFLMVRFCYGSILWWFGLITVGFCAVRPFFFF</sequence>
<comment type="caution">
    <text evidence="1">The sequence shown here is derived from an EMBL/GenBank/DDBJ whole genome shotgun (WGS) entry which is preliminary data.</text>
</comment>
<name>A0ACC1Y5F4_MELAZ</name>
<keyword evidence="2" id="KW-1185">Reference proteome</keyword>
<gene>
    <name evidence="1" type="ORF">OWV82_010594</name>
</gene>
<proteinExistence type="predicted"/>
<dbReference type="Proteomes" id="UP001164539">
    <property type="component" value="Chromosome 5"/>
</dbReference>
<organism evidence="1 2">
    <name type="scientific">Melia azedarach</name>
    <name type="common">Chinaberry tree</name>
    <dbReference type="NCBI Taxonomy" id="155640"/>
    <lineage>
        <taxon>Eukaryota</taxon>
        <taxon>Viridiplantae</taxon>
        <taxon>Streptophyta</taxon>
        <taxon>Embryophyta</taxon>
        <taxon>Tracheophyta</taxon>
        <taxon>Spermatophyta</taxon>
        <taxon>Magnoliopsida</taxon>
        <taxon>eudicotyledons</taxon>
        <taxon>Gunneridae</taxon>
        <taxon>Pentapetalae</taxon>
        <taxon>rosids</taxon>
        <taxon>malvids</taxon>
        <taxon>Sapindales</taxon>
        <taxon>Meliaceae</taxon>
        <taxon>Melia</taxon>
    </lineage>
</organism>